<evidence type="ECO:0000256" key="5">
    <source>
        <dbReference type="ARBA" id="ARBA00023136"/>
    </source>
</evidence>
<dbReference type="Pfam" id="PF02588">
    <property type="entry name" value="YitT_membrane"/>
    <property type="match status" value="1"/>
</dbReference>
<name>A0A084H114_METID</name>
<dbReference type="EMBL" id="JNVC02000002">
    <property type="protein sequence ID" value="KEZ53276.1"/>
    <property type="molecule type" value="Genomic_DNA"/>
</dbReference>
<feature type="transmembrane region" description="Helical" evidence="6">
    <location>
        <begin position="102"/>
        <end position="120"/>
    </location>
</feature>
<evidence type="ECO:0008006" key="9">
    <source>
        <dbReference type="Google" id="ProtNLM"/>
    </source>
</evidence>
<evidence type="ECO:0000313" key="8">
    <source>
        <dbReference type="Proteomes" id="UP000028549"/>
    </source>
</evidence>
<comment type="caution">
    <text evidence="7">The sequence shown here is derived from an EMBL/GenBank/DDBJ whole genome shotgun (WGS) entry which is preliminary data.</text>
</comment>
<dbReference type="PANTHER" id="PTHR33545">
    <property type="entry name" value="UPF0750 MEMBRANE PROTEIN YITT-RELATED"/>
    <property type="match status" value="1"/>
</dbReference>
<keyword evidence="8" id="KW-1185">Reference proteome</keyword>
<accession>A0A084H114</accession>
<keyword evidence="2" id="KW-1003">Cell membrane</keyword>
<feature type="transmembrane region" description="Helical" evidence="6">
    <location>
        <begin position="167"/>
        <end position="186"/>
    </location>
</feature>
<keyword evidence="5 6" id="KW-0472">Membrane</keyword>
<evidence type="ECO:0000313" key="7">
    <source>
        <dbReference type="EMBL" id="KEZ53276.1"/>
    </source>
</evidence>
<comment type="subcellular location">
    <subcellularLocation>
        <location evidence="1">Cell membrane</location>
        <topology evidence="1">Multi-pass membrane protein</topology>
    </subcellularLocation>
</comment>
<organism evidence="7 8">
    <name type="scientific">Metabacillus indicus</name>
    <name type="common">Bacillus indicus</name>
    <dbReference type="NCBI Taxonomy" id="246786"/>
    <lineage>
        <taxon>Bacteria</taxon>
        <taxon>Bacillati</taxon>
        <taxon>Bacillota</taxon>
        <taxon>Bacilli</taxon>
        <taxon>Bacillales</taxon>
        <taxon>Bacillaceae</taxon>
        <taxon>Metabacillus</taxon>
    </lineage>
</organism>
<dbReference type="PANTHER" id="PTHR33545:SF5">
    <property type="entry name" value="UPF0750 MEMBRANE PROTEIN YITT"/>
    <property type="match status" value="1"/>
</dbReference>
<keyword evidence="4 6" id="KW-1133">Transmembrane helix</keyword>
<protein>
    <recommendedName>
        <fullName evidence="9">YitT family protein</fullName>
    </recommendedName>
</protein>
<proteinExistence type="predicted"/>
<reference evidence="7 8" key="1">
    <citation type="journal article" date="2005" name="Int. J. Syst. Evol. Microbiol.">
        <title>Bacillus cibi sp. nov., isolated from jeotgal, a traditional Korean fermented seafood.</title>
        <authorList>
            <person name="Yoon J.H."/>
            <person name="Lee C.H."/>
            <person name="Oh T.K."/>
        </authorList>
    </citation>
    <scope>NUCLEOTIDE SEQUENCE [LARGE SCALE GENOMIC DNA]</scope>
    <source>
        <strain evidence="7 8">DSM 16189</strain>
    </source>
</reference>
<dbReference type="STRING" id="246786.GS18_0206635"/>
<gene>
    <name evidence="7" type="ORF">GS18_0206635</name>
</gene>
<dbReference type="InterPro" id="IPR003740">
    <property type="entry name" value="YitT"/>
</dbReference>
<dbReference type="InterPro" id="IPR051461">
    <property type="entry name" value="UPF0750_membrane"/>
</dbReference>
<evidence type="ECO:0000256" key="3">
    <source>
        <dbReference type="ARBA" id="ARBA00022692"/>
    </source>
</evidence>
<dbReference type="Proteomes" id="UP000028549">
    <property type="component" value="Unassembled WGS sequence"/>
</dbReference>
<feature type="transmembrane region" description="Helical" evidence="6">
    <location>
        <begin position="140"/>
        <end position="160"/>
    </location>
</feature>
<keyword evidence="3 6" id="KW-0812">Transmembrane</keyword>
<evidence type="ECO:0000256" key="4">
    <source>
        <dbReference type="ARBA" id="ARBA00022989"/>
    </source>
</evidence>
<feature type="transmembrane region" description="Helical" evidence="6">
    <location>
        <begin position="46"/>
        <end position="66"/>
    </location>
</feature>
<dbReference type="AlphaFoldDB" id="A0A084H114"/>
<evidence type="ECO:0000256" key="2">
    <source>
        <dbReference type="ARBA" id="ARBA00022475"/>
    </source>
</evidence>
<feature type="transmembrane region" description="Helical" evidence="6">
    <location>
        <begin position="6"/>
        <end position="25"/>
    </location>
</feature>
<sequence>MLITQKIAAIIIGSLLIGIGINGFLVPHHLIDGGVDGAALIMHYYFDFKTGLCILLFSIPLCMYAWFYKPAYFYSSFHGLLVSAFFIDLLDPLRTSFDLPIFLSSLIGGCVIGIGIGIMLRNDTSTGGTDLLARLISDYTSLNIGIAILLVDGLVVLAGYKTLELRSFVFSCITIAVVGLVTSIVMKPEE</sequence>
<evidence type="ECO:0000256" key="1">
    <source>
        <dbReference type="ARBA" id="ARBA00004651"/>
    </source>
</evidence>
<dbReference type="RefSeq" id="WP_029566368.1">
    <property type="nucleotide sequence ID" value="NZ_JNVC02000002.1"/>
</dbReference>
<dbReference type="GO" id="GO:0005886">
    <property type="term" value="C:plasma membrane"/>
    <property type="evidence" value="ECO:0007669"/>
    <property type="project" value="UniProtKB-SubCell"/>
</dbReference>
<evidence type="ECO:0000256" key="6">
    <source>
        <dbReference type="SAM" id="Phobius"/>
    </source>
</evidence>